<dbReference type="AlphaFoldDB" id="A0A6A4HIJ7"/>
<organism evidence="1 2">
    <name type="scientific">Gymnopus androsaceus JB14</name>
    <dbReference type="NCBI Taxonomy" id="1447944"/>
    <lineage>
        <taxon>Eukaryota</taxon>
        <taxon>Fungi</taxon>
        <taxon>Dikarya</taxon>
        <taxon>Basidiomycota</taxon>
        <taxon>Agaricomycotina</taxon>
        <taxon>Agaricomycetes</taxon>
        <taxon>Agaricomycetidae</taxon>
        <taxon>Agaricales</taxon>
        <taxon>Marasmiineae</taxon>
        <taxon>Omphalotaceae</taxon>
        <taxon>Gymnopus</taxon>
    </lineage>
</organism>
<dbReference type="OrthoDB" id="5424209at2759"/>
<keyword evidence="2" id="KW-1185">Reference proteome</keyword>
<dbReference type="Proteomes" id="UP000799118">
    <property type="component" value="Unassembled WGS sequence"/>
</dbReference>
<reference evidence="1" key="1">
    <citation type="journal article" date="2019" name="Environ. Microbiol.">
        <title>Fungal ecological strategies reflected in gene transcription - a case study of two litter decomposers.</title>
        <authorList>
            <person name="Barbi F."/>
            <person name="Kohler A."/>
            <person name="Barry K."/>
            <person name="Baskaran P."/>
            <person name="Daum C."/>
            <person name="Fauchery L."/>
            <person name="Ihrmark K."/>
            <person name="Kuo A."/>
            <person name="LaButti K."/>
            <person name="Lipzen A."/>
            <person name="Morin E."/>
            <person name="Grigoriev I.V."/>
            <person name="Henrissat B."/>
            <person name="Lindahl B."/>
            <person name="Martin F."/>
        </authorList>
    </citation>
    <scope>NUCLEOTIDE SEQUENCE</scope>
    <source>
        <strain evidence="1">JB14</strain>
    </source>
</reference>
<name>A0A6A4HIJ7_9AGAR</name>
<sequence>MLPRPTIELPLDELLNGTDSPRPWSPAFFTSSSNNGNKSPTSAALLCSTIALASNNNESPVFYLPNTNNNHNEDVVMQPIPITTVSCNSFGHFGSFNSCDADDSSADVEMQLILLIKFTVCCYPIAAGAFSREGDSGAAVVDGLGRIGGTNAANKDLLDITYVTPIDFILKSMVETLENGLCELNVNLVLTA</sequence>
<dbReference type="EMBL" id="ML769480">
    <property type="protein sequence ID" value="KAE9398622.1"/>
    <property type="molecule type" value="Genomic_DNA"/>
</dbReference>
<proteinExistence type="predicted"/>
<evidence type="ECO:0000313" key="2">
    <source>
        <dbReference type="Proteomes" id="UP000799118"/>
    </source>
</evidence>
<evidence type="ECO:0000313" key="1">
    <source>
        <dbReference type="EMBL" id="KAE9398622.1"/>
    </source>
</evidence>
<gene>
    <name evidence="1" type="ORF">BT96DRAFT_994682</name>
</gene>
<protein>
    <submittedName>
        <fullName evidence="1">Uncharacterized protein</fullName>
    </submittedName>
</protein>
<accession>A0A6A4HIJ7</accession>